<feature type="compositionally biased region" description="Basic and acidic residues" evidence="2">
    <location>
        <begin position="388"/>
        <end position="402"/>
    </location>
</feature>
<feature type="region of interest" description="Disordered" evidence="2">
    <location>
        <begin position="388"/>
        <end position="419"/>
    </location>
</feature>
<evidence type="ECO:0000256" key="1">
    <source>
        <dbReference type="SAM" id="Coils"/>
    </source>
</evidence>
<evidence type="ECO:0000313" key="3">
    <source>
        <dbReference type="EMBL" id="EEN63175.1"/>
    </source>
</evidence>
<protein>
    <recommendedName>
        <fullName evidence="4">Centrosomal protein 95kDa</fullName>
    </recommendedName>
</protein>
<gene>
    <name evidence="3" type="ORF">BRAFLDRAFT_68040</name>
</gene>
<evidence type="ECO:0008006" key="4">
    <source>
        <dbReference type="Google" id="ProtNLM"/>
    </source>
</evidence>
<feature type="coiled-coil region" evidence="1">
    <location>
        <begin position="521"/>
        <end position="548"/>
    </location>
</feature>
<feature type="compositionally biased region" description="Basic residues" evidence="2">
    <location>
        <begin position="403"/>
        <end position="412"/>
    </location>
</feature>
<dbReference type="InterPro" id="IPR026619">
    <property type="entry name" value="CEP95"/>
</dbReference>
<dbReference type="PANTHER" id="PTHR22545">
    <property type="entry name" value="CENTROSOMAL PROTEIN OF 95 KDA"/>
    <property type="match status" value="1"/>
</dbReference>
<feature type="compositionally biased region" description="Low complexity" evidence="2">
    <location>
        <begin position="190"/>
        <end position="199"/>
    </location>
</feature>
<dbReference type="GO" id="GO:0005813">
    <property type="term" value="C:centrosome"/>
    <property type="evidence" value="ECO:0007669"/>
    <property type="project" value="InterPro"/>
</dbReference>
<feature type="compositionally biased region" description="Basic residues" evidence="2">
    <location>
        <begin position="258"/>
        <end position="269"/>
    </location>
</feature>
<dbReference type="PANTHER" id="PTHR22545:SF0">
    <property type="entry name" value="CENTROSOMAL PROTEIN OF 95 KDA"/>
    <property type="match status" value="1"/>
</dbReference>
<dbReference type="EMBL" id="GG666492">
    <property type="protein sequence ID" value="EEN63175.1"/>
    <property type="molecule type" value="Genomic_DNA"/>
</dbReference>
<feature type="compositionally biased region" description="Basic and acidic residues" evidence="2">
    <location>
        <begin position="200"/>
        <end position="257"/>
    </location>
</feature>
<organism>
    <name type="scientific">Branchiostoma floridae</name>
    <name type="common">Florida lancelet</name>
    <name type="synonym">Amphioxus</name>
    <dbReference type="NCBI Taxonomy" id="7739"/>
    <lineage>
        <taxon>Eukaryota</taxon>
        <taxon>Metazoa</taxon>
        <taxon>Chordata</taxon>
        <taxon>Cephalochordata</taxon>
        <taxon>Leptocardii</taxon>
        <taxon>Amphioxiformes</taxon>
        <taxon>Branchiostomatidae</taxon>
        <taxon>Branchiostoma</taxon>
    </lineage>
</organism>
<feature type="region of interest" description="Disordered" evidence="2">
    <location>
        <begin position="139"/>
        <end position="158"/>
    </location>
</feature>
<reference evidence="3" key="1">
    <citation type="journal article" date="2008" name="Nature">
        <title>The amphioxus genome and the evolution of the chordate karyotype.</title>
        <authorList>
            <consortium name="US DOE Joint Genome Institute (JGI-PGF)"/>
            <person name="Putnam N.H."/>
            <person name="Butts T."/>
            <person name="Ferrier D.E.K."/>
            <person name="Furlong R.F."/>
            <person name="Hellsten U."/>
            <person name="Kawashima T."/>
            <person name="Robinson-Rechavi M."/>
            <person name="Shoguchi E."/>
            <person name="Terry A."/>
            <person name="Yu J.-K."/>
            <person name="Benito-Gutierrez E.L."/>
            <person name="Dubchak I."/>
            <person name="Garcia-Fernandez J."/>
            <person name="Gibson-Brown J.J."/>
            <person name="Grigoriev I.V."/>
            <person name="Horton A.C."/>
            <person name="de Jong P.J."/>
            <person name="Jurka J."/>
            <person name="Kapitonov V.V."/>
            <person name="Kohara Y."/>
            <person name="Kuroki Y."/>
            <person name="Lindquist E."/>
            <person name="Lucas S."/>
            <person name="Osoegawa K."/>
            <person name="Pennacchio L.A."/>
            <person name="Salamov A.A."/>
            <person name="Satou Y."/>
            <person name="Sauka-Spengler T."/>
            <person name="Schmutz J."/>
            <person name="Shin-I T."/>
            <person name="Toyoda A."/>
            <person name="Bronner-Fraser M."/>
            <person name="Fujiyama A."/>
            <person name="Holland L.Z."/>
            <person name="Holland P.W.H."/>
            <person name="Satoh N."/>
            <person name="Rokhsar D.S."/>
        </authorList>
    </citation>
    <scope>NUCLEOTIDE SEQUENCE [LARGE SCALE GENOMIC DNA]</scope>
    <source>
        <strain evidence="3">S238N-H82</strain>
        <tissue evidence="3">Testes</tissue>
    </source>
</reference>
<feature type="region of interest" description="Disordered" evidence="2">
    <location>
        <begin position="167"/>
        <end position="313"/>
    </location>
</feature>
<dbReference type="GO" id="GO:0000922">
    <property type="term" value="C:spindle pole"/>
    <property type="evidence" value="ECO:0007669"/>
    <property type="project" value="InterPro"/>
</dbReference>
<keyword evidence="1" id="KW-0175">Coiled coil</keyword>
<dbReference type="AlphaFoldDB" id="C3Y9B9"/>
<dbReference type="eggNOG" id="ENOG502QTFE">
    <property type="taxonomic scope" value="Eukaryota"/>
</dbReference>
<dbReference type="InParanoid" id="C3Y9B9"/>
<accession>C3Y9B9</accession>
<sequence>MELERGNTGDSVVGQTVQYHTQSVTVETVTLGPRLTVTTAEELSGTRDVSLLKKVHLLLRVRQLTDCDGHLLVSLYEGILGDKPPGNEEVRRLMVREDEELSQHSDSAVDYETDTDTSSGVMFYIFLSEEVRRLMVREDEELSQHSDSAVDYETDGDHEEVRRLMVREDEELSQHSDSAVDYETDDTSGETDTSSGVEGAYRRTDMLRAQRDPLRGLRAGQRESPPRRRDEFKGIATSELRKQAEIRRKSNQKDKIYRKATLKSPKKTTYRPGTKYRAPVSRGTSRLADEGNERRRKRSRSASPTTPVRADDTLTVKDNDLLPVLMEEFPFLHVSPHTMANMWRRQMKQIEQITKMSEPVSKRTKTQKQFEDAKKRQETMLKILDKERQHQQRMKELRDRSKQQRQVHRAVQQKRQQSARARRYYDEYQVRMRAKMLKRKTREEQIFKKLFEEGLGIQKTRIRDLRQYAKEKRDHVAQRQQDELESMENYYRDQFSMLAETLTRERYELQIRDKAQAKVLEKMRRELRQKMEQEIKGLQEQLTRDEDDAYFRQLEADRLRRQLNFARYQTRL</sequence>
<proteinExistence type="predicted"/>
<feature type="compositionally biased region" description="Acidic residues" evidence="2">
    <location>
        <begin position="180"/>
        <end position="189"/>
    </location>
</feature>
<name>C3Y9B9_BRAFL</name>
<evidence type="ECO:0000256" key="2">
    <source>
        <dbReference type="SAM" id="MobiDB-lite"/>
    </source>
</evidence>